<dbReference type="GO" id="GO:0005524">
    <property type="term" value="F:ATP binding"/>
    <property type="evidence" value="ECO:0007669"/>
    <property type="project" value="UniProtKB-KW"/>
</dbReference>
<evidence type="ECO:0000256" key="8">
    <source>
        <dbReference type="ARBA" id="ARBA00022989"/>
    </source>
</evidence>
<dbReference type="GO" id="GO:0016887">
    <property type="term" value="F:ATP hydrolysis activity"/>
    <property type="evidence" value="ECO:0007669"/>
    <property type="project" value="InterPro"/>
</dbReference>
<evidence type="ECO:0000256" key="6">
    <source>
        <dbReference type="ARBA" id="ARBA00022741"/>
    </source>
</evidence>
<comment type="similarity">
    <text evidence="2">Belongs to the ABC transporter superfamily. ABCB family. Multidrug resistance exporter (TC 3.A.1.201) subfamily.</text>
</comment>
<dbReference type="SMART" id="SM00382">
    <property type="entry name" value="AAA"/>
    <property type="match status" value="2"/>
</dbReference>
<dbReference type="GeneID" id="34616968"/>
<feature type="transmembrane region" description="Helical" evidence="10">
    <location>
        <begin position="767"/>
        <end position="784"/>
    </location>
</feature>
<dbReference type="InterPro" id="IPR017871">
    <property type="entry name" value="ABC_transporter-like_CS"/>
</dbReference>
<dbReference type="PANTHER" id="PTHR43394">
    <property type="entry name" value="ATP-DEPENDENT PERMEASE MDL1, MITOCHONDRIAL"/>
    <property type="match status" value="1"/>
</dbReference>
<evidence type="ECO:0000256" key="1">
    <source>
        <dbReference type="ARBA" id="ARBA00004141"/>
    </source>
</evidence>
<feature type="transmembrane region" description="Helical" evidence="10">
    <location>
        <begin position="128"/>
        <end position="146"/>
    </location>
</feature>
<feature type="domain" description="ABC transmembrane type-1" evidence="12">
    <location>
        <begin position="1"/>
        <end position="270"/>
    </location>
</feature>
<dbReference type="Gene3D" id="3.40.50.300">
    <property type="entry name" value="P-loop containing nucleotide triphosphate hydrolases"/>
    <property type="match status" value="2"/>
</dbReference>
<dbReference type="SUPFAM" id="SSF52540">
    <property type="entry name" value="P-loop containing nucleoside triphosphate hydrolases"/>
    <property type="match status" value="2"/>
</dbReference>
<dbReference type="InterPro" id="IPR003593">
    <property type="entry name" value="AAA+_ATPase"/>
</dbReference>
<feature type="transmembrane region" description="Helical" evidence="10">
    <location>
        <begin position="617"/>
        <end position="640"/>
    </location>
</feature>
<dbReference type="PROSITE" id="PS00211">
    <property type="entry name" value="ABC_TRANSPORTER_1"/>
    <property type="match status" value="2"/>
</dbReference>
<keyword evidence="7" id="KW-0067">ATP-binding</keyword>
<dbReference type="CDD" id="cd18578">
    <property type="entry name" value="ABC_6TM_Pgp_ABCB1_D2_like"/>
    <property type="match status" value="1"/>
</dbReference>
<dbReference type="CDD" id="cd18577">
    <property type="entry name" value="ABC_6TM_Pgp_ABCB1_D1_like"/>
    <property type="match status" value="1"/>
</dbReference>
<evidence type="ECO:0000256" key="5">
    <source>
        <dbReference type="ARBA" id="ARBA00022737"/>
    </source>
</evidence>
<evidence type="ECO:0000256" key="4">
    <source>
        <dbReference type="ARBA" id="ARBA00022692"/>
    </source>
</evidence>
<feature type="transmembrane region" description="Helical" evidence="10">
    <location>
        <begin position="206"/>
        <end position="224"/>
    </location>
</feature>
<dbReference type="GO" id="GO:0090374">
    <property type="term" value="P:oligopeptide export from mitochondrion"/>
    <property type="evidence" value="ECO:0007669"/>
    <property type="project" value="TreeGrafter"/>
</dbReference>
<keyword evidence="3" id="KW-0813">Transport</keyword>
<feature type="transmembrane region" description="Helical" evidence="10">
    <location>
        <begin position="244"/>
        <end position="268"/>
    </location>
</feature>
<keyword evidence="5" id="KW-0677">Repeat</keyword>
<evidence type="ECO:0000256" key="7">
    <source>
        <dbReference type="ARBA" id="ARBA00022840"/>
    </source>
</evidence>
<feature type="transmembrane region" description="Helical" evidence="10">
    <location>
        <begin position="660"/>
        <end position="686"/>
    </location>
</feature>
<feature type="domain" description="ABC transporter" evidence="11">
    <location>
        <begin position="941"/>
        <end position="1177"/>
    </location>
</feature>
<reference evidence="14" key="1">
    <citation type="journal article" date="2017" name="Genome Biol.">
        <title>Comparative genomics reveals high biological diversity and specific adaptations in the industrially and medically important fungal genus Aspergillus.</title>
        <authorList>
            <person name="de Vries R.P."/>
            <person name="Riley R."/>
            <person name="Wiebenga A."/>
            <person name="Aguilar-Osorio G."/>
            <person name="Amillis S."/>
            <person name="Uchima C.A."/>
            <person name="Anderluh G."/>
            <person name="Asadollahi M."/>
            <person name="Askin M."/>
            <person name="Barry K."/>
            <person name="Battaglia E."/>
            <person name="Bayram O."/>
            <person name="Benocci T."/>
            <person name="Braus-Stromeyer S.A."/>
            <person name="Caldana C."/>
            <person name="Canovas D."/>
            <person name="Cerqueira G.C."/>
            <person name="Chen F."/>
            <person name="Chen W."/>
            <person name="Choi C."/>
            <person name="Clum A."/>
            <person name="Dos Santos R.A."/>
            <person name="Damasio A.R."/>
            <person name="Diallinas G."/>
            <person name="Emri T."/>
            <person name="Fekete E."/>
            <person name="Flipphi M."/>
            <person name="Freyberg S."/>
            <person name="Gallo A."/>
            <person name="Gournas C."/>
            <person name="Habgood R."/>
            <person name="Hainaut M."/>
            <person name="Harispe M.L."/>
            <person name="Henrissat B."/>
            <person name="Hilden K.S."/>
            <person name="Hope R."/>
            <person name="Hossain A."/>
            <person name="Karabika E."/>
            <person name="Karaffa L."/>
            <person name="Karanyi Z."/>
            <person name="Krasevec N."/>
            <person name="Kuo A."/>
            <person name="Kusch H."/>
            <person name="LaButti K."/>
            <person name="Lagendijk E.L."/>
            <person name="Lapidus A."/>
            <person name="Levasseur A."/>
            <person name="Lindquist E."/>
            <person name="Lipzen A."/>
            <person name="Logrieco A.F."/>
            <person name="MacCabe A."/>
            <person name="Maekelae M.R."/>
            <person name="Malavazi I."/>
            <person name="Melin P."/>
            <person name="Meyer V."/>
            <person name="Mielnichuk N."/>
            <person name="Miskei M."/>
            <person name="Molnar A.P."/>
            <person name="Mule G."/>
            <person name="Ngan C.Y."/>
            <person name="Orejas M."/>
            <person name="Orosz E."/>
            <person name="Ouedraogo J.P."/>
            <person name="Overkamp K.M."/>
            <person name="Park H.-S."/>
            <person name="Perrone G."/>
            <person name="Piumi F."/>
            <person name="Punt P.J."/>
            <person name="Ram A.F."/>
            <person name="Ramon A."/>
            <person name="Rauscher S."/>
            <person name="Record E."/>
            <person name="Riano-Pachon D.M."/>
            <person name="Robert V."/>
            <person name="Roehrig J."/>
            <person name="Ruller R."/>
            <person name="Salamov A."/>
            <person name="Salih N.S."/>
            <person name="Samson R.A."/>
            <person name="Sandor E."/>
            <person name="Sanguinetti M."/>
            <person name="Schuetze T."/>
            <person name="Sepcic K."/>
            <person name="Shelest E."/>
            <person name="Sherlock G."/>
            <person name="Sophianopoulou V."/>
            <person name="Squina F.M."/>
            <person name="Sun H."/>
            <person name="Susca A."/>
            <person name="Todd R.B."/>
            <person name="Tsang A."/>
            <person name="Unkles S.E."/>
            <person name="van de Wiele N."/>
            <person name="van Rossen-Uffink D."/>
            <person name="Oliveira J.V."/>
            <person name="Vesth T.C."/>
            <person name="Visser J."/>
            <person name="Yu J.-H."/>
            <person name="Zhou M."/>
            <person name="Andersen M.R."/>
            <person name="Archer D.B."/>
            <person name="Baker S.E."/>
            <person name="Benoit I."/>
            <person name="Brakhage A.A."/>
            <person name="Braus G.H."/>
            <person name="Fischer R."/>
            <person name="Frisvad J.C."/>
            <person name="Goldman G.H."/>
            <person name="Houbraken J."/>
            <person name="Oakley B."/>
            <person name="Pocsi I."/>
            <person name="Scazzocchio C."/>
            <person name="Seiboth B."/>
            <person name="vanKuyk P.A."/>
            <person name="Wortman J."/>
            <person name="Dyer P.S."/>
            <person name="Grigoriev I.V."/>
        </authorList>
    </citation>
    <scope>NUCLEOTIDE SEQUENCE [LARGE SCALE GENOMIC DNA]</scope>
    <source>
        <strain evidence="14">CBS 506.65</strain>
    </source>
</reference>
<keyword evidence="8 10" id="KW-1133">Transmembrane helix</keyword>
<feature type="transmembrane region" description="Helical" evidence="10">
    <location>
        <begin position="877"/>
        <end position="898"/>
    </location>
</feature>
<dbReference type="PANTHER" id="PTHR43394:SF11">
    <property type="entry name" value="ATP-BINDING CASSETTE TRANSPORTER"/>
    <property type="match status" value="1"/>
</dbReference>
<dbReference type="GO" id="GO:0005743">
    <property type="term" value="C:mitochondrial inner membrane"/>
    <property type="evidence" value="ECO:0007669"/>
    <property type="project" value="TreeGrafter"/>
</dbReference>
<feature type="transmembrane region" description="Helical" evidence="10">
    <location>
        <begin position="739"/>
        <end position="761"/>
    </location>
</feature>
<dbReference type="STRING" id="1073090.A0A1L9SIP7"/>
<sequence>MGSLTGQFSDSLTGASSSDFLHSTTHLILDFVYLGIACLLTTTLSSFGFTLVGESITKRLRNAYLSAVLRQNIAYFDYTGPGEVTTRITNDMNLIQDGISQKVGLLLTGVSGFFAALIVALVRDWKMGLVMLCLPVAVILIMGGLGSRAKAYNESSNNEYAESGTLAEEVISCIRTITAYGSQERFQKKYEKSLELATALDFKAKMAMGTMMAMMFMCMFWGYSLAFWQGNRFLQQGNSSISQIITVLFASFLAGTMLGHAAPFIAAITQAGGAANRIFATIERVSPIDPFSRNGTRLDTVRGDIEFRKVRFVYPARMNHVILDDFSLRVKAGKTTAIVGPSGSGKTTLFSLIERLYDPVHGQVFLDGASIQDLDVHWLRSQIGLVSQDNFLFNTTVYDNIIRGLGTTVLELDDKKAMALVEEAAKIANAHEFVSALPNGYFTKIGERGSTLSGGQRQRIAIARAIISNPRILLLDEATAALDTKSESVVQEALYAAAKGRTTIIIAHRLSTIKRADSIVVVEHGKVTDQGSHEELLAKETTYAHFVRAQQLQNGNEATEHAGDIGIMSPEEMGNNPEMAQTSPHNLELPLQSRSTESSLWRLTKLIWSINAPEKMYLILGILCSTLAGPAYPVQAIFFGNAIVSLVDPALSTGSHTLNFWALMLFLLGIFLFAVYILQGFCFAIVGSRLGSRARTQAFSSILRQDMAFFDARENSSGALTAFLAVEASKLTGISGATLGAILNSVLTLVSAIVVACPFGWKLTLVSMSLVPLILAGGFFRFWFVSQIERHIKRDTDAAASACEAVSGIRTVAALAIEELILKDYEQKLSRDRWKSIQFEFASSLGHALIQSLHLFISAFLFWYGGTRLIGSGDYNVQQFFICFTAVIWGAQAAGSIFSYAPDIVGAQEAAARLHSLITHEPDIDISSADGEPASSVLGHLEVDHVDFSFAARPERQVLQDINLAAHPGTFVALVGASGSGKSTVLNLIERFYDVTGGSIVVDQKNIRRYQLRELRRQIALVEQDSALCGSSIREAILGDTEDVSDEDIMHACREASIHDFVVSLSDGLNTSIGARGNRVSGGQKQRLAIAKALLRKPKILLLDEATSALDAESEKLVQRALDAAAKGRTTIAVAHRLSSIAHARRIYVFANGQVVESGSHEDLLKRRGKYWELVQLQSLGK</sequence>
<comment type="subcellular location">
    <subcellularLocation>
        <location evidence="1">Membrane</location>
        <topology evidence="1">Multi-pass membrane protein</topology>
    </subcellularLocation>
</comment>
<feature type="transmembrane region" description="Helical" evidence="10">
    <location>
        <begin position="841"/>
        <end position="865"/>
    </location>
</feature>
<feature type="transmembrane region" description="Helical" evidence="10">
    <location>
        <begin position="103"/>
        <end position="122"/>
    </location>
</feature>
<dbReference type="AlphaFoldDB" id="A0A1L9SIP7"/>
<proteinExistence type="inferred from homology"/>
<dbReference type="OrthoDB" id="6500128at2759"/>
<dbReference type="PROSITE" id="PS50929">
    <property type="entry name" value="ABC_TM1F"/>
    <property type="match status" value="2"/>
</dbReference>
<feature type="domain" description="ABC transporter" evidence="11">
    <location>
        <begin position="305"/>
        <end position="549"/>
    </location>
</feature>
<keyword evidence="4 10" id="KW-0812">Transmembrane</keyword>
<evidence type="ECO:0008006" key="15">
    <source>
        <dbReference type="Google" id="ProtNLM"/>
    </source>
</evidence>
<feature type="domain" description="ABC transmembrane type-1" evidence="12">
    <location>
        <begin position="619"/>
        <end position="906"/>
    </location>
</feature>
<evidence type="ECO:0000313" key="14">
    <source>
        <dbReference type="Proteomes" id="UP000184188"/>
    </source>
</evidence>
<dbReference type="InterPro" id="IPR003439">
    <property type="entry name" value="ABC_transporter-like_ATP-bd"/>
</dbReference>
<keyword evidence="14" id="KW-1185">Reference proteome</keyword>
<evidence type="ECO:0000256" key="10">
    <source>
        <dbReference type="SAM" id="Phobius"/>
    </source>
</evidence>
<dbReference type="InterPro" id="IPR039421">
    <property type="entry name" value="Type_1_exporter"/>
</dbReference>
<protein>
    <recommendedName>
        <fullName evidence="15">ABC transporter</fullName>
    </recommendedName>
</protein>
<keyword evidence="9 10" id="KW-0472">Membrane</keyword>
<dbReference type="InterPro" id="IPR011527">
    <property type="entry name" value="ABC1_TM_dom"/>
</dbReference>
<dbReference type="PROSITE" id="PS50893">
    <property type="entry name" value="ABC_TRANSPORTER_2"/>
    <property type="match status" value="2"/>
</dbReference>
<dbReference type="Proteomes" id="UP000184188">
    <property type="component" value="Unassembled WGS sequence"/>
</dbReference>
<dbReference type="SUPFAM" id="SSF90123">
    <property type="entry name" value="ABC transporter transmembrane region"/>
    <property type="match status" value="2"/>
</dbReference>
<evidence type="ECO:0000256" key="2">
    <source>
        <dbReference type="ARBA" id="ARBA00007577"/>
    </source>
</evidence>
<dbReference type="CDD" id="cd03249">
    <property type="entry name" value="ABC_MTABC3_MDL1_MDL2"/>
    <property type="match status" value="1"/>
</dbReference>
<dbReference type="EMBL" id="KV878341">
    <property type="protein sequence ID" value="OJJ46971.1"/>
    <property type="molecule type" value="Genomic_DNA"/>
</dbReference>
<evidence type="ECO:0000256" key="9">
    <source>
        <dbReference type="ARBA" id="ARBA00023136"/>
    </source>
</evidence>
<gene>
    <name evidence="13" type="ORF">ASPZODRAFT_95516</name>
</gene>
<dbReference type="RefSeq" id="XP_022581481.1">
    <property type="nucleotide sequence ID" value="XM_022730504.1"/>
</dbReference>
<dbReference type="FunFam" id="3.40.50.300:FF:000967">
    <property type="entry name" value="ABC multidrug transporter mdr4"/>
    <property type="match status" value="1"/>
</dbReference>
<dbReference type="VEuPathDB" id="FungiDB:ASPZODRAFT_95516"/>
<dbReference type="Pfam" id="PF00005">
    <property type="entry name" value="ABC_tran"/>
    <property type="match status" value="2"/>
</dbReference>
<dbReference type="Pfam" id="PF00664">
    <property type="entry name" value="ABC_membrane"/>
    <property type="match status" value="2"/>
</dbReference>
<dbReference type="GO" id="GO:0015421">
    <property type="term" value="F:ABC-type oligopeptide transporter activity"/>
    <property type="evidence" value="ECO:0007669"/>
    <property type="project" value="TreeGrafter"/>
</dbReference>
<name>A0A1L9SIP7_9EURO</name>
<feature type="transmembrane region" description="Helical" evidence="10">
    <location>
        <begin position="31"/>
        <end position="52"/>
    </location>
</feature>
<dbReference type="InterPro" id="IPR036640">
    <property type="entry name" value="ABC1_TM_sf"/>
</dbReference>
<evidence type="ECO:0000259" key="12">
    <source>
        <dbReference type="PROSITE" id="PS50929"/>
    </source>
</evidence>
<keyword evidence="6" id="KW-0547">Nucleotide-binding</keyword>
<dbReference type="Gene3D" id="1.20.1560.10">
    <property type="entry name" value="ABC transporter type 1, transmembrane domain"/>
    <property type="match status" value="1"/>
</dbReference>
<evidence type="ECO:0000313" key="13">
    <source>
        <dbReference type="EMBL" id="OJJ46971.1"/>
    </source>
</evidence>
<dbReference type="InterPro" id="IPR027417">
    <property type="entry name" value="P-loop_NTPase"/>
</dbReference>
<organism evidence="13 14">
    <name type="scientific">Penicilliopsis zonata CBS 506.65</name>
    <dbReference type="NCBI Taxonomy" id="1073090"/>
    <lineage>
        <taxon>Eukaryota</taxon>
        <taxon>Fungi</taxon>
        <taxon>Dikarya</taxon>
        <taxon>Ascomycota</taxon>
        <taxon>Pezizomycotina</taxon>
        <taxon>Eurotiomycetes</taxon>
        <taxon>Eurotiomycetidae</taxon>
        <taxon>Eurotiales</taxon>
        <taxon>Aspergillaceae</taxon>
        <taxon>Penicilliopsis</taxon>
    </lineage>
</organism>
<evidence type="ECO:0000256" key="3">
    <source>
        <dbReference type="ARBA" id="ARBA00022448"/>
    </source>
</evidence>
<dbReference type="FunFam" id="3.40.50.300:FF:000251">
    <property type="entry name" value="ABC transporter B family member 19"/>
    <property type="match status" value="1"/>
</dbReference>
<evidence type="ECO:0000259" key="11">
    <source>
        <dbReference type="PROSITE" id="PS50893"/>
    </source>
</evidence>
<accession>A0A1L9SIP7</accession>